<comment type="similarity">
    <text evidence="1">Belongs to the carbohydrate kinase PfkB family.</text>
</comment>
<evidence type="ECO:0000256" key="2">
    <source>
        <dbReference type="ARBA" id="ARBA00022679"/>
    </source>
</evidence>
<dbReference type="Proteomes" id="UP001165080">
    <property type="component" value="Unassembled WGS sequence"/>
</dbReference>
<dbReference type="PROSITE" id="PS00584">
    <property type="entry name" value="PFKB_KINASES_2"/>
    <property type="match status" value="1"/>
</dbReference>
<dbReference type="InterPro" id="IPR011611">
    <property type="entry name" value="PfkB_dom"/>
</dbReference>
<dbReference type="PANTHER" id="PTHR43085">
    <property type="entry name" value="HEXOKINASE FAMILY MEMBER"/>
    <property type="match status" value="1"/>
</dbReference>
<dbReference type="Pfam" id="PF00294">
    <property type="entry name" value="PfkB"/>
    <property type="match status" value="2"/>
</dbReference>
<dbReference type="AlphaFoldDB" id="A0A9W6F3T0"/>
<dbReference type="GO" id="GO:0005524">
    <property type="term" value="F:ATP binding"/>
    <property type="evidence" value="ECO:0007669"/>
    <property type="project" value="UniProtKB-KW"/>
</dbReference>
<feature type="domain" description="Carbohydrate kinase PfkB" evidence="6">
    <location>
        <begin position="69"/>
        <end position="171"/>
    </location>
</feature>
<feature type="domain" description="Carbohydrate kinase PfkB" evidence="6">
    <location>
        <begin position="198"/>
        <end position="330"/>
    </location>
</feature>
<evidence type="ECO:0000313" key="7">
    <source>
        <dbReference type="EMBL" id="GLC55392.1"/>
    </source>
</evidence>
<dbReference type="GO" id="GO:0016301">
    <property type="term" value="F:kinase activity"/>
    <property type="evidence" value="ECO:0007669"/>
    <property type="project" value="UniProtKB-KW"/>
</dbReference>
<keyword evidence="5" id="KW-0067">ATP-binding</keyword>
<evidence type="ECO:0000256" key="1">
    <source>
        <dbReference type="ARBA" id="ARBA00010688"/>
    </source>
</evidence>
<evidence type="ECO:0000256" key="3">
    <source>
        <dbReference type="ARBA" id="ARBA00022741"/>
    </source>
</evidence>
<keyword evidence="8" id="KW-1185">Reference proteome</keyword>
<keyword evidence="4" id="KW-0418">Kinase</keyword>
<reference evidence="7 8" key="1">
    <citation type="journal article" date="2023" name="Commun. Biol.">
        <title>Reorganization of the ancestral sex-determining regions during the evolution of trioecy in Pleodorina starrii.</title>
        <authorList>
            <person name="Takahashi K."/>
            <person name="Suzuki S."/>
            <person name="Kawai-Toyooka H."/>
            <person name="Yamamoto K."/>
            <person name="Hamaji T."/>
            <person name="Ootsuki R."/>
            <person name="Yamaguchi H."/>
            <person name="Kawachi M."/>
            <person name="Higashiyama T."/>
            <person name="Nozaki H."/>
        </authorList>
    </citation>
    <scope>NUCLEOTIDE SEQUENCE [LARGE SCALE GENOMIC DNA]</scope>
    <source>
        <strain evidence="7 8">NIES-4479</strain>
    </source>
</reference>
<sequence>MSSLANHGLAARSAHRLGRNGQARCATASLRPSCSGIAGARGREARLRVLGDASHAAHQTSTTKVPGDSKVICVGEALFDLIADQKGLPRDKVTSWTPHAGGAPCNVATAAARLGLDVTFVTALGDDEWGEQLMAVCRDRGVRLHAVQRPAGRPTRDVYVVRDSTGDREFAGFGLPGTGEGYADAFIDPEGLPLGELRTADLIKLSDADLEALLGIKLALAFVKPGAVAERFPNARGVLITAGSEGAAYCFHSPTKGEHSGVVPAFDVGVTDTTGAGDAFTAGFIVKMVEAGGLDALAANPQLIKEAVVFASAAGASTCTRSGAIEGQPTRELVQDLYETSKKWYNFW</sequence>
<organism evidence="7 8">
    <name type="scientific">Pleodorina starrii</name>
    <dbReference type="NCBI Taxonomy" id="330485"/>
    <lineage>
        <taxon>Eukaryota</taxon>
        <taxon>Viridiplantae</taxon>
        <taxon>Chlorophyta</taxon>
        <taxon>core chlorophytes</taxon>
        <taxon>Chlorophyceae</taxon>
        <taxon>CS clade</taxon>
        <taxon>Chlamydomonadales</taxon>
        <taxon>Volvocaceae</taxon>
        <taxon>Pleodorina</taxon>
    </lineage>
</organism>
<gene>
    <name evidence="7" type="primary">PLEST007074</name>
    <name evidence="7" type="ORF">PLESTB_000982400</name>
</gene>
<dbReference type="SUPFAM" id="SSF53613">
    <property type="entry name" value="Ribokinase-like"/>
    <property type="match status" value="1"/>
</dbReference>
<proteinExistence type="inferred from homology"/>
<accession>A0A9W6F3T0</accession>
<evidence type="ECO:0000313" key="8">
    <source>
        <dbReference type="Proteomes" id="UP001165080"/>
    </source>
</evidence>
<name>A0A9W6F3T0_9CHLO</name>
<evidence type="ECO:0000256" key="5">
    <source>
        <dbReference type="ARBA" id="ARBA00022840"/>
    </source>
</evidence>
<evidence type="ECO:0000256" key="4">
    <source>
        <dbReference type="ARBA" id="ARBA00022777"/>
    </source>
</evidence>
<evidence type="ECO:0000259" key="6">
    <source>
        <dbReference type="Pfam" id="PF00294"/>
    </source>
</evidence>
<dbReference type="InterPro" id="IPR002173">
    <property type="entry name" value="Carboh/pur_kinase_PfkB_CS"/>
</dbReference>
<keyword evidence="3" id="KW-0547">Nucleotide-binding</keyword>
<keyword evidence="2" id="KW-0808">Transferase</keyword>
<dbReference type="PANTHER" id="PTHR43085:SF1">
    <property type="entry name" value="PSEUDOURIDINE KINASE-RELATED"/>
    <property type="match status" value="1"/>
</dbReference>
<dbReference type="InterPro" id="IPR029056">
    <property type="entry name" value="Ribokinase-like"/>
</dbReference>
<dbReference type="Gene3D" id="3.40.1190.20">
    <property type="match status" value="2"/>
</dbReference>
<dbReference type="InterPro" id="IPR050306">
    <property type="entry name" value="PfkB_Carbo_kinase"/>
</dbReference>
<dbReference type="EMBL" id="BRXU01000013">
    <property type="protein sequence ID" value="GLC55392.1"/>
    <property type="molecule type" value="Genomic_DNA"/>
</dbReference>
<comment type="caution">
    <text evidence="7">The sequence shown here is derived from an EMBL/GenBank/DDBJ whole genome shotgun (WGS) entry which is preliminary data.</text>
</comment>
<protein>
    <recommendedName>
        <fullName evidence="6">Carbohydrate kinase PfkB domain-containing protein</fullName>
    </recommendedName>
</protein>